<organism evidence="3 4">
    <name type="scientific">Pyrus ussuriensis x Pyrus communis</name>
    <dbReference type="NCBI Taxonomy" id="2448454"/>
    <lineage>
        <taxon>Eukaryota</taxon>
        <taxon>Viridiplantae</taxon>
        <taxon>Streptophyta</taxon>
        <taxon>Embryophyta</taxon>
        <taxon>Tracheophyta</taxon>
        <taxon>Spermatophyta</taxon>
        <taxon>Magnoliopsida</taxon>
        <taxon>eudicotyledons</taxon>
        <taxon>Gunneridae</taxon>
        <taxon>Pentapetalae</taxon>
        <taxon>rosids</taxon>
        <taxon>fabids</taxon>
        <taxon>Rosales</taxon>
        <taxon>Rosaceae</taxon>
        <taxon>Amygdaloideae</taxon>
        <taxon>Maleae</taxon>
        <taxon>Pyrus</taxon>
    </lineage>
</organism>
<evidence type="ECO:0000256" key="2">
    <source>
        <dbReference type="SAM" id="MobiDB-lite"/>
    </source>
</evidence>
<dbReference type="PANTHER" id="PTHR33437:SF2">
    <property type="entry name" value="OS06G0361200 PROTEIN"/>
    <property type="match status" value="1"/>
</dbReference>
<dbReference type="OrthoDB" id="1729438at2759"/>
<sequence>MASSKGQAVLATTKGRSISTSATNGASIGATTTPQHAAAKLIPPSKQEQHQRRESVINLTMLAAPKHAIEAHKMTPENGQWGSSSALWMSEGKSCLLVAQVMTIGVTSVEEQLAQMSEAIAKLTQTVEEKDLQIAALINQLDAQLDMKVDPNQLQEMIASTVKTQYERSSHDSVLYSKPYSKKIDALKMPRGNPKQQVAHFIETCNNAGTEGDYLVKQFVRSLKSIKPRTFEELATRAHDMELSITRHGKKEQIADYKNDKVLGPKVDKAAWKPTKEAMTVNTTPVKTHTRGKAIQTEAFRDQEIRRRTLKELEEKTYPFPDSDVVAMLKDLLDKKVIDLPDCKRPEEMNRTDSLRYWSIQMQGLHSTPASEDKYYKRRCHTCIRKYHFCKGEQVRQVKMIHRSMWRQAQQIYASTFQSIEDQNKFFFSCWAMTSKGQAVLATTKGRSISTSATNGASIGATTTPQHAAAKLIPPSKQEQHQRRESVINLTMLAAPKHAIEAHKMTPENGQWGSSSALWMSEGKSCLLVAQVMTIGVTSVEEQLAQMSEAIAKLTQTVEEKDLQIAALINQLDAQLDMKVDPNVGPLKKEVDEEDEPPVEKVEEKLKLDQATAFMESLSIQQLQEMIASTVKTQYERSSHDSVLYSKPYSKKIDALKMPRGNPKQQVAHFIETCNNAGTEGDYLVKQFVRSLKSIKPRTFEELATRAHDMELSITRHGKKEQIADYKNDKVLGPKVDKAAWKPTKEAMTVNTTPVKTHTRGKAIQTEAFRDQEIRRRTLKELEEKTYPFPDSDVVAMLKDLLDKKVIDLPDCKRPEEMNRTDSLRYCKFHRFIGHPTEKCFVLKDLIMKLAQKGIIELDLYDVVKSNYTTVTSGSLNSKSSPQPLGACSKTMSVTSSEVEGWTYVTPKKMHKKHRSPPQVHQSERGQSSYRQPSKLHESVEDEEVMTQRSSVAITMRDFFPKDFFNHSVKTPCYEDCKECLSKIV</sequence>
<keyword evidence="4" id="KW-1185">Reference proteome</keyword>
<keyword evidence="1" id="KW-0175">Coiled coil</keyword>
<evidence type="ECO:0000313" key="3">
    <source>
        <dbReference type="EMBL" id="KAB2617101.1"/>
    </source>
</evidence>
<reference evidence="3 4" key="1">
    <citation type="submission" date="2019-09" db="EMBL/GenBank/DDBJ databases">
        <authorList>
            <person name="Ou C."/>
        </authorList>
    </citation>
    <scope>NUCLEOTIDE SEQUENCE [LARGE SCALE GENOMIC DNA]</scope>
    <source>
        <strain evidence="3">S2</strain>
        <tissue evidence="3">Leaf</tissue>
    </source>
</reference>
<name>A0A5N5GT67_9ROSA</name>
<comment type="caution">
    <text evidence="3">The sequence shown here is derived from an EMBL/GenBank/DDBJ whole genome shotgun (WGS) entry which is preliminary data.</text>
</comment>
<gene>
    <name evidence="3" type="ORF">D8674_012970</name>
</gene>
<dbReference type="PANTHER" id="PTHR33437">
    <property type="entry name" value="OS06G0361200 PROTEIN"/>
    <property type="match status" value="1"/>
</dbReference>
<dbReference type="EMBL" id="SMOL01000401">
    <property type="protein sequence ID" value="KAB2617101.1"/>
    <property type="molecule type" value="Genomic_DNA"/>
</dbReference>
<evidence type="ECO:0008006" key="5">
    <source>
        <dbReference type="Google" id="ProtNLM"/>
    </source>
</evidence>
<reference evidence="3 4" key="3">
    <citation type="submission" date="2019-11" db="EMBL/GenBank/DDBJ databases">
        <title>A de novo genome assembly of a pear dwarfing rootstock.</title>
        <authorList>
            <person name="Wang F."/>
            <person name="Wang J."/>
            <person name="Li S."/>
            <person name="Zhang Y."/>
            <person name="Fang M."/>
            <person name="Ma L."/>
            <person name="Zhao Y."/>
            <person name="Jiang S."/>
        </authorList>
    </citation>
    <scope>NUCLEOTIDE SEQUENCE [LARGE SCALE GENOMIC DNA]</scope>
    <source>
        <strain evidence="3">S2</strain>
        <tissue evidence="3">Leaf</tissue>
    </source>
</reference>
<dbReference type="Proteomes" id="UP000327157">
    <property type="component" value="Chromosome 15"/>
</dbReference>
<protein>
    <recommendedName>
        <fullName evidence="5">Retrotransposon gag domain-containing protein</fullName>
    </recommendedName>
</protein>
<feature type="region of interest" description="Disordered" evidence="2">
    <location>
        <begin position="906"/>
        <end position="947"/>
    </location>
</feature>
<feature type="coiled-coil region" evidence="1">
    <location>
        <begin position="537"/>
        <end position="571"/>
    </location>
</feature>
<feature type="compositionally biased region" description="Polar residues" evidence="2">
    <location>
        <begin position="919"/>
        <end position="932"/>
    </location>
</feature>
<dbReference type="AlphaFoldDB" id="A0A5N5GT67"/>
<feature type="coiled-coil region" evidence="1">
    <location>
        <begin position="106"/>
        <end position="140"/>
    </location>
</feature>
<accession>A0A5N5GT67</accession>
<reference evidence="4" key="2">
    <citation type="submission" date="2019-10" db="EMBL/GenBank/DDBJ databases">
        <title>A de novo genome assembly of a pear dwarfing rootstock.</title>
        <authorList>
            <person name="Wang F."/>
            <person name="Wang J."/>
            <person name="Li S."/>
            <person name="Zhang Y."/>
            <person name="Fang M."/>
            <person name="Ma L."/>
            <person name="Zhao Y."/>
            <person name="Jiang S."/>
        </authorList>
    </citation>
    <scope>NUCLEOTIDE SEQUENCE [LARGE SCALE GENOMIC DNA]</scope>
</reference>
<evidence type="ECO:0000256" key="1">
    <source>
        <dbReference type="SAM" id="Coils"/>
    </source>
</evidence>
<evidence type="ECO:0000313" key="4">
    <source>
        <dbReference type="Proteomes" id="UP000327157"/>
    </source>
</evidence>
<proteinExistence type="predicted"/>